<gene>
    <name evidence="1" type="ORF">NDU88_001637</name>
</gene>
<evidence type="ECO:0000313" key="2">
    <source>
        <dbReference type="Proteomes" id="UP001066276"/>
    </source>
</evidence>
<keyword evidence="2" id="KW-1185">Reference proteome</keyword>
<dbReference type="AlphaFoldDB" id="A0AAV7SCR9"/>
<name>A0AAV7SCR9_PLEWA</name>
<sequence>MEAAASARWQGSPCRLGPAAGPIAERVVQGLHGCAKAQEVALCSAAVPHVRWYLGLRNCWRQQGGGRLPCYMSGAGRGRLQVFTTLPSFQVAATRWAAAPLNRPSSGGDQLRCQGGVCCSPLRWAHLRVPPADATPGLGGCSAPGVGRGVHVSDNGLCHLKSPSITSHFFALGHSLRQQEGSAGGPLRHLQLPLCPGESCGKQSLWQEGR</sequence>
<accession>A0AAV7SCR9</accession>
<organism evidence="1 2">
    <name type="scientific">Pleurodeles waltl</name>
    <name type="common">Iberian ribbed newt</name>
    <dbReference type="NCBI Taxonomy" id="8319"/>
    <lineage>
        <taxon>Eukaryota</taxon>
        <taxon>Metazoa</taxon>
        <taxon>Chordata</taxon>
        <taxon>Craniata</taxon>
        <taxon>Vertebrata</taxon>
        <taxon>Euteleostomi</taxon>
        <taxon>Amphibia</taxon>
        <taxon>Batrachia</taxon>
        <taxon>Caudata</taxon>
        <taxon>Salamandroidea</taxon>
        <taxon>Salamandridae</taxon>
        <taxon>Pleurodelinae</taxon>
        <taxon>Pleurodeles</taxon>
    </lineage>
</organism>
<proteinExistence type="predicted"/>
<dbReference type="Proteomes" id="UP001066276">
    <property type="component" value="Chromosome 4_2"/>
</dbReference>
<dbReference type="EMBL" id="JANPWB010000008">
    <property type="protein sequence ID" value="KAJ1161150.1"/>
    <property type="molecule type" value="Genomic_DNA"/>
</dbReference>
<evidence type="ECO:0000313" key="1">
    <source>
        <dbReference type="EMBL" id="KAJ1161150.1"/>
    </source>
</evidence>
<comment type="caution">
    <text evidence="1">The sequence shown here is derived from an EMBL/GenBank/DDBJ whole genome shotgun (WGS) entry which is preliminary data.</text>
</comment>
<protein>
    <submittedName>
        <fullName evidence="1">Uncharacterized protein</fullName>
    </submittedName>
</protein>
<reference evidence="1" key="1">
    <citation type="journal article" date="2022" name="bioRxiv">
        <title>Sequencing and chromosome-scale assembly of the giantPleurodeles waltlgenome.</title>
        <authorList>
            <person name="Brown T."/>
            <person name="Elewa A."/>
            <person name="Iarovenko S."/>
            <person name="Subramanian E."/>
            <person name="Araus A.J."/>
            <person name="Petzold A."/>
            <person name="Susuki M."/>
            <person name="Suzuki K.-i.T."/>
            <person name="Hayashi T."/>
            <person name="Toyoda A."/>
            <person name="Oliveira C."/>
            <person name="Osipova E."/>
            <person name="Leigh N.D."/>
            <person name="Simon A."/>
            <person name="Yun M.H."/>
        </authorList>
    </citation>
    <scope>NUCLEOTIDE SEQUENCE</scope>
    <source>
        <strain evidence="1">20211129_DDA</strain>
        <tissue evidence="1">Liver</tissue>
    </source>
</reference>